<dbReference type="PANTHER" id="PTHR28037:SF1">
    <property type="entry name" value="ALCOHOL O-ACETYLTRANSFERASE 1-RELATED"/>
    <property type="match status" value="1"/>
</dbReference>
<comment type="caution">
    <text evidence="1">The sequence shown here is derived from an EMBL/GenBank/DDBJ whole genome shotgun (WGS) entry which is preliminary data.</text>
</comment>
<dbReference type="InterPro" id="IPR052058">
    <property type="entry name" value="Alcohol_O-acetyltransferase"/>
</dbReference>
<keyword evidence="2" id="KW-1185">Reference proteome</keyword>
<dbReference type="OrthoDB" id="5964497at2759"/>
<dbReference type="InterPro" id="IPR023213">
    <property type="entry name" value="CAT-like_dom_sf"/>
</dbReference>
<sequence>MEIFSNERQGTTNSCYVMTLHSKKELKESLVRDALLRLAKRQPLLRAVIKIVSNSSWFGQNNESYFEIIEPSKIGDMIDLTTSDVNAYQWQKAWYDTVMGQIKTGLLWRTVLFTEEYLPDSENYVNTIIFRVNHCIIDGVSGMNLCKQFLSYLNSVAENTRVRGEDGPSHELLPSFYAIISNTRPRSFWKNLQAYVGLHFIYKFMKRLKLCILLASKSEKPYPFFMTQPSLEVCDLVYKVFSETHTSQIRKVCRSKGVTVTGALMAAAHKAFCQLIRNQDSVIAKEQEKLMHMFALSGLRFCEPKPPAEYLGNFLLSEMLPMFCNTDDFWSMAQEATKQIHIIIREGKNVSACLAGFDIFTPKELADEFQSPLDPKKKLSLFNVHNYISSAGAFTYDDSTSMYKLHECLYYSVPFGFASFATHFNTTVNGKMSWVILCSKFVPGKIEEQFAALCFDILQKETRQE</sequence>
<organism evidence="1 2">
    <name type="scientific">Paramuricea clavata</name>
    <name type="common">Red gorgonian</name>
    <name type="synonym">Violescent sea-whip</name>
    <dbReference type="NCBI Taxonomy" id="317549"/>
    <lineage>
        <taxon>Eukaryota</taxon>
        <taxon>Metazoa</taxon>
        <taxon>Cnidaria</taxon>
        <taxon>Anthozoa</taxon>
        <taxon>Octocorallia</taxon>
        <taxon>Malacalcyonacea</taxon>
        <taxon>Plexauridae</taxon>
        <taxon>Paramuricea</taxon>
    </lineage>
</organism>
<dbReference type="Proteomes" id="UP001152795">
    <property type="component" value="Unassembled WGS sequence"/>
</dbReference>
<dbReference type="Pfam" id="PF07247">
    <property type="entry name" value="AATase"/>
    <property type="match status" value="1"/>
</dbReference>
<protein>
    <submittedName>
        <fullName evidence="1">Uncharacterized protein</fullName>
    </submittedName>
</protein>
<gene>
    <name evidence="1" type="ORF">PACLA_8A028943</name>
</gene>
<name>A0A7D9ILD3_PARCT</name>
<dbReference type="EMBL" id="CACRXK020007135">
    <property type="protein sequence ID" value="CAB4011409.1"/>
    <property type="molecule type" value="Genomic_DNA"/>
</dbReference>
<dbReference type="AlphaFoldDB" id="A0A7D9ILD3"/>
<dbReference type="InterPro" id="IPR010828">
    <property type="entry name" value="Atf2/Sli1-like"/>
</dbReference>
<dbReference type="Gene3D" id="3.30.559.10">
    <property type="entry name" value="Chloramphenicol acetyltransferase-like domain"/>
    <property type="match status" value="1"/>
</dbReference>
<evidence type="ECO:0000313" key="2">
    <source>
        <dbReference type="Proteomes" id="UP001152795"/>
    </source>
</evidence>
<reference evidence="1" key="1">
    <citation type="submission" date="2020-04" db="EMBL/GenBank/DDBJ databases">
        <authorList>
            <person name="Alioto T."/>
            <person name="Alioto T."/>
            <person name="Gomez Garrido J."/>
        </authorList>
    </citation>
    <scope>NUCLEOTIDE SEQUENCE</scope>
    <source>
        <strain evidence="1">A484AB</strain>
    </source>
</reference>
<evidence type="ECO:0000313" key="1">
    <source>
        <dbReference type="EMBL" id="CAB4011409.1"/>
    </source>
</evidence>
<accession>A0A7D9ILD3</accession>
<proteinExistence type="predicted"/>
<dbReference type="SUPFAM" id="SSF52777">
    <property type="entry name" value="CoA-dependent acyltransferases"/>
    <property type="match status" value="1"/>
</dbReference>
<dbReference type="PANTHER" id="PTHR28037">
    <property type="entry name" value="ALCOHOL O-ACETYLTRANSFERASE 1-RELATED"/>
    <property type="match status" value="1"/>
</dbReference>